<dbReference type="Pfam" id="PF01253">
    <property type="entry name" value="SUI1"/>
    <property type="match status" value="1"/>
</dbReference>
<organism evidence="6 7">
    <name type="scientific">Candidatus Methanoperedens nitratireducens</name>
    <dbReference type="NCBI Taxonomy" id="1392998"/>
    <lineage>
        <taxon>Archaea</taxon>
        <taxon>Methanobacteriati</taxon>
        <taxon>Methanobacteriota</taxon>
        <taxon>Stenosarchaea group</taxon>
        <taxon>Methanomicrobia</taxon>
        <taxon>Methanosarcinales</taxon>
        <taxon>ANME-2 cluster</taxon>
        <taxon>Candidatus Methanoperedentaceae</taxon>
        <taxon>Candidatus Methanoperedens</taxon>
    </lineage>
</organism>
<evidence type="ECO:0000256" key="2">
    <source>
        <dbReference type="ARBA" id="ARBA00022845"/>
    </source>
</evidence>
<dbReference type="PATRIC" id="fig|1392998.3.peg.1639"/>
<comment type="similarity">
    <text evidence="1 4">Belongs to the SUI1 family.</text>
</comment>
<dbReference type="InterPro" id="IPR050318">
    <property type="entry name" value="DENR/SUI1_TIF"/>
</dbReference>
<dbReference type="InterPro" id="IPR005872">
    <property type="entry name" value="SUI1_arc_bac"/>
</dbReference>
<dbReference type="PANTHER" id="PTHR12789:SF0">
    <property type="entry name" value="DENSITY-REGULATED PROTEIN"/>
    <property type="match status" value="1"/>
</dbReference>
<dbReference type="GO" id="GO:0002188">
    <property type="term" value="P:translation reinitiation"/>
    <property type="evidence" value="ECO:0007669"/>
    <property type="project" value="TreeGrafter"/>
</dbReference>
<dbReference type="AlphaFoldDB" id="A0A062UZ70"/>
<evidence type="ECO:0000256" key="4">
    <source>
        <dbReference type="HAMAP-Rule" id="MF_00604"/>
    </source>
</evidence>
<dbReference type="Gene3D" id="3.30.780.10">
    <property type="entry name" value="SUI1-like domain"/>
    <property type="match status" value="1"/>
</dbReference>
<keyword evidence="2 4" id="KW-0810">Translation regulation</keyword>
<evidence type="ECO:0000259" key="5">
    <source>
        <dbReference type="PROSITE" id="PS50296"/>
    </source>
</evidence>
<keyword evidence="6" id="KW-0396">Initiation factor</keyword>
<dbReference type="SUPFAM" id="SSF55159">
    <property type="entry name" value="eIF1-like"/>
    <property type="match status" value="1"/>
</dbReference>
<dbReference type="PROSITE" id="PS50296">
    <property type="entry name" value="SUI1"/>
    <property type="match status" value="1"/>
</dbReference>
<evidence type="ECO:0000313" key="7">
    <source>
        <dbReference type="Proteomes" id="UP000027153"/>
    </source>
</evidence>
<dbReference type="GO" id="GO:0003729">
    <property type="term" value="F:mRNA binding"/>
    <property type="evidence" value="ECO:0007669"/>
    <property type="project" value="TreeGrafter"/>
</dbReference>
<dbReference type="InterPro" id="IPR001950">
    <property type="entry name" value="SUI1"/>
</dbReference>
<dbReference type="GO" id="GO:0003743">
    <property type="term" value="F:translation initiation factor activity"/>
    <property type="evidence" value="ECO:0007669"/>
    <property type="project" value="UniProtKB-KW"/>
</dbReference>
<reference evidence="6 7" key="1">
    <citation type="journal article" date="2013" name="Nature">
        <title>Anaerobic oxidation of methane coupled to nitrate reduction in a novel archaeal lineage.</title>
        <authorList>
            <person name="Haroon M.F."/>
            <person name="Hu S."/>
            <person name="Shi Y."/>
            <person name="Imelfort M."/>
            <person name="Keller J."/>
            <person name="Hugenholtz P."/>
            <person name="Yuan Z."/>
            <person name="Tyson G.W."/>
        </authorList>
    </citation>
    <scope>NUCLEOTIDE SEQUENCE [LARGE SCALE GENOMIC DNA]</scope>
    <source>
        <strain evidence="6 7">ANME-2d</strain>
    </source>
</reference>
<name>A0A062UZ70_9EURY</name>
<dbReference type="GO" id="GO:0001731">
    <property type="term" value="P:formation of translation preinitiation complex"/>
    <property type="evidence" value="ECO:0007669"/>
    <property type="project" value="TreeGrafter"/>
</dbReference>
<evidence type="ECO:0000256" key="3">
    <source>
        <dbReference type="ARBA" id="ARBA00022917"/>
    </source>
</evidence>
<comment type="caution">
    <text evidence="6">The sequence shown here is derived from an EMBL/GenBank/DDBJ whole genome shotgun (WGS) entry which is preliminary data.</text>
</comment>
<dbReference type="NCBIfam" id="NF002096">
    <property type="entry name" value="PRK00939.1"/>
    <property type="match status" value="1"/>
</dbReference>
<dbReference type="InterPro" id="IPR022851">
    <property type="entry name" value="SUI1_arc"/>
</dbReference>
<dbReference type="GO" id="GO:0006417">
    <property type="term" value="P:regulation of translation"/>
    <property type="evidence" value="ECO:0007669"/>
    <property type="project" value="UniProtKB-UniRule"/>
</dbReference>
<dbReference type="Proteomes" id="UP000027153">
    <property type="component" value="Unassembled WGS sequence"/>
</dbReference>
<dbReference type="InterPro" id="IPR036877">
    <property type="entry name" value="SUI1_dom_sf"/>
</dbReference>
<evidence type="ECO:0000313" key="6">
    <source>
        <dbReference type="EMBL" id="KCZ72231.1"/>
    </source>
</evidence>
<feature type="domain" description="SUI1" evidence="5">
    <location>
        <begin position="88"/>
        <end position="154"/>
    </location>
</feature>
<dbReference type="HAMAP" id="MF_00604">
    <property type="entry name" value="SUI1"/>
    <property type="match status" value="1"/>
</dbReference>
<dbReference type="EMBL" id="JMIY01000003">
    <property type="protein sequence ID" value="KCZ72231.1"/>
    <property type="molecule type" value="Genomic_DNA"/>
</dbReference>
<protein>
    <recommendedName>
        <fullName evidence="4">Protein translation factor SUI1 homolog</fullName>
    </recommendedName>
</protein>
<accession>A0A062UZ70</accession>
<keyword evidence="3 4" id="KW-0648">Protein biosynthesis</keyword>
<proteinExistence type="inferred from homology"/>
<keyword evidence="7" id="KW-1185">Reference proteome</keyword>
<sequence>MLILTYEGFFNINIIAKSDWILFFQALHFCNSHTIIFIQEASRSYITLLRNIRMEVLIQKMSSEMCTVCGLPRELCICEEVAKEQQRIVVKVDTRKYKKEVTVIEGLNPSEINLQELTTYLKSKFACGGTIKDNIIELQGNHKNRMKDVLIQKGFSPEQIKV</sequence>
<dbReference type="NCBIfam" id="TIGR01158">
    <property type="entry name" value="SUI1_rel"/>
    <property type="match status" value="1"/>
</dbReference>
<dbReference type="PANTHER" id="PTHR12789">
    <property type="entry name" value="DENSITY-REGULATED PROTEIN HOMOLOG"/>
    <property type="match status" value="1"/>
</dbReference>
<dbReference type="CDD" id="cd11567">
    <property type="entry name" value="YciH_like"/>
    <property type="match status" value="1"/>
</dbReference>
<gene>
    <name evidence="6" type="ORF">ANME2D_01635</name>
</gene>
<evidence type="ECO:0000256" key="1">
    <source>
        <dbReference type="ARBA" id="ARBA00005422"/>
    </source>
</evidence>